<sequence length="156" mass="16905">MSRESVLTLLKASETDQALKAQLESAEGPATVLEIAASKGYNFTEEELLAVMQEQQLGFAEAPVELSENAKALMEVVEANEVFRNKLQEAGSLADVVTIAMAEGFNVTEEDVESGLAYLEQHGELSDAQLELLSAAGIRLSGRIGPVRGRIRIKKW</sequence>
<reference evidence="2 3" key="1">
    <citation type="submission" date="2016-10" db="EMBL/GenBank/DDBJ databases">
        <title>Comparative genomics uncovers the prolific and rare metabolic potential of the cyanobacterial genus Moorea.</title>
        <authorList>
            <person name="Leao T."/>
            <person name="Castelao G."/>
            <person name="Korobeynikov A."/>
            <person name="Monroe E.A."/>
            <person name="Podell S."/>
            <person name="Glukhov E."/>
            <person name="Allen E."/>
            <person name="Gerwick W.H."/>
            <person name="Gerwick L."/>
        </authorList>
    </citation>
    <scope>NUCLEOTIDE SEQUENCE [LARGE SCALE GENOMIC DNA]</scope>
    <source>
        <strain evidence="2 3">PNG5-198</strain>
    </source>
</reference>
<evidence type="ECO:0000313" key="2">
    <source>
        <dbReference type="EMBL" id="OLT62672.1"/>
    </source>
</evidence>
<dbReference type="Proteomes" id="UP000186657">
    <property type="component" value="Unassembled WGS sequence"/>
</dbReference>
<dbReference type="RefSeq" id="WP_075904945.1">
    <property type="nucleotide sequence ID" value="NZ_MKZS01000001.1"/>
</dbReference>
<proteinExistence type="predicted"/>
<feature type="domain" description="Nif11" evidence="1">
    <location>
        <begin position="1"/>
        <end position="48"/>
    </location>
</feature>
<comment type="caution">
    <text evidence="2">The sequence shown here is derived from an EMBL/GenBank/DDBJ whole genome shotgun (WGS) entry which is preliminary data.</text>
</comment>
<accession>A0A1U7N9P7</accession>
<dbReference type="Pfam" id="PF07862">
    <property type="entry name" value="Nif11"/>
    <property type="match status" value="2"/>
</dbReference>
<name>A0A1U7N9P7_9CYAN</name>
<organism evidence="2 3">
    <name type="scientific">Moorena bouillonii PNG</name>
    <dbReference type="NCBI Taxonomy" id="568701"/>
    <lineage>
        <taxon>Bacteria</taxon>
        <taxon>Bacillati</taxon>
        <taxon>Cyanobacteriota</taxon>
        <taxon>Cyanophyceae</taxon>
        <taxon>Coleofasciculales</taxon>
        <taxon>Coleofasciculaceae</taxon>
        <taxon>Moorena</taxon>
    </lineage>
</organism>
<feature type="domain" description="Nif11" evidence="1">
    <location>
        <begin position="68"/>
        <end position="111"/>
    </location>
</feature>
<dbReference type="InterPro" id="IPR012903">
    <property type="entry name" value="Nif11"/>
</dbReference>
<gene>
    <name evidence="2" type="ORF">BJP37_30230</name>
</gene>
<evidence type="ECO:0000259" key="1">
    <source>
        <dbReference type="Pfam" id="PF07862"/>
    </source>
</evidence>
<keyword evidence="3" id="KW-1185">Reference proteome</keyword>
<dbReference type="EMBL" id="MKZS01000001">
    <property type="protein sequence ID" value="OLT62672.1"/>
    <property type="molecule type" value="Genomic_DNA"/>
</dbReference>
<evidence type="ECO:0000313" key="3">
    <source>
        <dbReference type="Proteomes" id="UP000186657"/>
    </source>
</evidence>
<dbReference type="InterPro" id="IPR022516">
    <property type="entry name" value="CHP03798_Ocin"/>
</dbReference>
<dbReference type="NCBIfam" id="TIGR03798">
    <property type="entry name" value="leader_Nif11"/>
    <property type="match status" value="2"/>
</dbReference>
<dbReference type="AlphaFoldDB" id="A0A1U7N9P7"/>
<protein>
    <recommendedName>
        <fullName evidence="1">Nif11 domain-containing protein</fullName>
    </recommendedName>
</protein>